<feature type="region of interest" description="Disordered" evidence="1">
    <location>
        <begin position="43"/>
        <end position="76"/>
    </location>
</feature>
<evidence type="ECO:0000313" key="2">
    <source>
        <dbReference type="EMBL" id="PMC11000.1"/>
    </source>
</evidence>
<dbReference type="EMBL" id="PNGI01000003">
    <property type="protein sequence ID" value="PMC11000.1"/>
    <property type="molecule type" value="Genomic_DNA"/>
</dbReference>
<gene>
    <name evidence="2" type="ORF">CJ232_02605</name>
</gene>
<organism evidence="2 3">
    <name type="scientific">Hoylesella timonensis</name>
    <dbReference type="NCBI Taxonomy" id="386414"/>
    <lineage>
        <taxon>Bacteria</taxon>
        <taxon>Pseudomonadati</taxon>
        <taxon>Bacteroidota</taxon>
        <taxon>Bacteroidia</taxon>
        <taxon>Bacteroidales</taxon>
        <taxon>Prevotellaceae</taxon>
        <taxon>Hoylesella</taxon>
    </lineage>
</organism>
<proteinExistence type="predicted"/>
<evidence type="ECO:0000313" key="3">
    <source>
        <dbReference type="Proteomes" id="UP000235661"/>
    </source>
</evidence>
<keyword evidence="2" id="KW-0418">Kinase</keyword>
<feature type="compositionally biased region" description="Basic and acidic residues" evidence="1">
    <location>
        <begin position="65"/>
        <end position="76"/>
    </location>
</feature>
<dbReference type="Proteomes" id="UP000235661">
    <property type="component" value="Unassembled WGS sequence"/>
</dbReference>
<reference evidence="2 3" key="1">
    <citation type="submission" date="2017-09" db="EMBL/GenBank/DDBJ databases">
        <title>Bacterial strain isolated from the female urinary microbiota.</title>
        <authorList>
            <person name="Thomas-White K."/>
            <person name="Kumar N."/>
            <person name="Forster S."/>
            <person name="Putonti C."/>
            <person name="Lawley T."/>
            <person name="Wolfe A.J."/>
        </authorList>
    </citation>
    <scope>NUCLEOTIDE SEQUENCE [LARGE SCALE GENOMIC DNA]</scope>
    <source>
        <strain evidence="2 3">UMB0818</strain>
    </source>
</reference>
<evidence type="ECO:0000256" key="1">
    <source>
        <dbReference type="SAM" id="MobiDB-lite"/>
    </source>
</evidence>
<comment type="caution">
    <text evidence="2">The sequence shown here is derived from an EMBL/GenBank/DDBJ whole genome shotgun (WGS) entry which is preliminary data.</text>
</comment>
<keyword evidence="2" id="KW-0723">Serine/threonine-protein kinase</keyword>
<name>A0A2N6Q7L8_9BACT</name>
<keyword evidence="2" id="KW-0808">Transferase</keyword>
<dbReference type="AlphaFoldDB" id="A0A2N6Q7L8"/>
<dbReference type="GO" id="GO:0004674">
    <property type="term" value="F:protein serine/threonine kinase activity"/>
    <property type="evidence" value="ECO:0007669"/>
    <property type="project" value="UniProtKB-KW"/>
</dbReference>
<accession>A0A2N6Q7L8</accession>
<sequence length="76" mass="8667">MKTENLNNKVRMNRKRTYIKPCIDIIKLETNYGVMEGRSIAIDENTPATGSGNAKQFDMSEDTWGDNHDGDIDIFK</sequence>
<dbReference type="RefSeq" id="WP_102187835.1">
    <property type="nucleotide sequence ID" value="NZ_PNGI01000003.1"/>
</dbReference>
<protein>
    <submittedName>
        <fullName evidence="2">Serine/threonine protein kinase</fullName>
    </submittedName>
</protein>